<evidence type="ECO:0000313" key="4">
    <source>
        <dbReference type="EMBL" id="MCZ4330611.1"/>
    </source>
</evidence>
<gene>
    <name evidence="4" type="ORF">O4H32_11685</name>
</gene>
<sequence length="74" mass="8161">VTQMDDVTRQNASLVEESAAAAASLREQADTLVDLVAFFHLDETDHPDTRRQTDAPRVPHAQLARPPRLLAARS</sequence>
<feature type="non-terminal residue" evidence="4">
    <location>
        <position position="1"/>
    </location>
</feature>
<proteinExistence type="inferred from homology"/>
<name>A0ABT4M918_9BURK</name>
<evidence type="ECO:0000313" key="5">
    <source>
        <dbReference type="Proteomes" id="UP001068379"/>
    </source>
</evidence>
<dbReference type="PANTHER" id="PTHR43531:SF14">
    <property type="entry name" value="METHYL-ACCEPTING CHEMOTAXIS PROTEIN I-RELATED"/>
    <property type="match status" value="1"/>
</dbReference>
<feature type="compositionally biased region" description="Basic and acidic residues" evidence="3">
    <location>
        <begin position="43"/>
        <end position="54"/>
    </location>
</feature>
<accession>A0ABT4M918</accession>
<reference evidence="4" key="1">
    <citation type="submission" date="2022-12" db="EMBL/GenBank/DDBJ databases">
        <title>Bacterial isolates from different developmental stages of Nematostella vectensis.</title>
        <authorList>
            <person name="Fraune S."/>
        </authorList>
    </citation>
    <scope>NUCLEOTIDE SEQUENCE</scope>
    <source>
        <strain evidence="4">G21619-S1</strain>
    </source>
</reference>
<dbReference type="PANTHER" id="PTHR43531">
    <property type="entry name" value="PROTEIN ICFG"/>
    <property type="match status" value="1"/>
</dbReference>
<comment type="caution">
    <text evidence="4">The sequence shown here is derived from an EMBL/GenBank/DDBJ whole genome shotgun (WGS) entry which is preliminary data.</text>
</comment>
<protein>
    <submittedName>
        <fullName evidence="4">Methyl-accepting chemotaxis protein</fullName>
    </submittedName>
</protein>
<organism evidence="4 5">
    <name type="scientific">Castellaniella denitrificans</name>
    <dbReference type="NCBI Taxonomy" id="56119"/>
    <lineage>
        <taxon>Bacteria</taxon>
        <taxon>Pseudomonadati</taxon>
        <taxon>Pseudomonadota</taxon>
        <taxon>Betaproteobacteria</taxon>
        <taxon>Burkholderiales</taxon>
        <taxon>Alcaligenaceae</taxon>
        <taxon>Castellaniella</taxon>
    </lineage>
</organism>
<feature type="compositionally biased region" description="Low complexity" evidence="3">
    <location>
        <begin position="63"/>
        <end position="74"/>
    </location>
</feature>
<evidence type="ECO:0000256" key="3">
    <source>
        <dbReference type="SAM" id="MobiDB-lite"/>
    </source>
</evidence>
<dbReference type="EMBL" id="JAPWHE010000009">
    <property type="protein sequence ID" value="MCZ4330611.1"/>
    <property type="molecule type" value="Genomic_DNA"/>
</dbReference>
<keyword evidence="1" id="KW-0488">Methylation</keyword>
<evidence type="ECO:0000256" key="2">
    <source>
        <dbReference type="ARBA" id="ARBA00029447"/>
    </source>
</evidence>
<comment type="similarity">
    <text evidence="2">Belongs to the methyl-accepting chemotaxis (MCP) protein family.</text>
</comment>
<dbReference type="InterPro" id="IPR051310">
    <property type="entry name" value="MCP_chemotaxis"/>
</dbReference>
<feature type="region of interest" description="Disordered" evidence="3">
    <location>
        <begin position="43"/>
        <end position="74"/>
    </location>
</feature>
<dbReference type="Proteomes" id="UP001068379">
    <property type="component" value="Unassembled WGS sequence"/>
</dbReference>
<keyword evidence="5" id="KW-1185">Reference proteome</keyword>
<evidence type="ECO:0000256" key="1">
    <source>
        <dbReference type="ARBA" id="ARBA00022481"/>
    </source>
</evidence>